<name>A0A2P4P5X1_RHIID</name>
<dbReference type="VEuPathDB" id="FungiDB:RhiirFUN_023427"/>
<dbReference type="Proteomes" id="UP000018888">
    <property type="component" value="Unassembled WGS sequence"/>
</dbReference>
<protein>
    <recommendedName>
        <fullName evidence="3">BACK domain-containing protein</fullName>
    </recommendedName>
</protein>
<dbReference type="EMBL" id="AUPC02000371">
    <property type="protein sequence ID" value="POG60774.1"/>
    <property type="molecule type" value="Genomic_DNA"/>
</dbReference>
<dbReference type="PANTHER" id="PTHR45774:SF3">
    <property type="entry name" value="BTB (POZ) DOMAIN-CONTAINING 2B-RELATED"/>
    <property type="match status" value="1"/>
</dbReference>
<dbReference type="InterPro" id="IPR011333">
    <property type="entry name" value="SKP1/BTB/POZ_sf"/>
</dbReference>
<dbReference type="PANTHER" id="PTHR45774">
    <property type="entry name" value="BTB/POZ DOMAIN-CONTAINING"/>
    <property type="match status" value="1"/>
</dbReference>
<accession>A0A2P4P5X1</accession>
<gene>
    <name evidence="1" type="ORF">GLOIN_2v1815393</name>
</gene>
<keyword evidence="2" id="KW-1185">Reference proteome</keyword>
<dbReference type="Gene3D" id="3.30.710.10">
    <property type="entry name" value="Potassium Channel Kv1.1, Chain A"/>
    <property type="match status" value="1"/>
</dbReference>
<reference evidence="1 2" key="1">
    <citation type="journal article" date="2013" name="Proc. Natl. Acad. Sci. U.S.A.">
        <title>Genome of an arbuscular mycorrhizal fungus provides insight into the oldest plant symbiosis.</title>
        <authorList>
            <person name="Tisserant E."/>
            <person name="Malbreil M."/>
            <person name="Kuo A."/>
            <person name="Kohler A."/>
            <person name="Symeonidi A."/>
            <person name="Balestrini R."/>
            <person name="Charron P."/>
            <person name="Duensing N."/>
            <person name="Frei Dit Frey N."/>
            <person name="Gianinazzi-Pearson V."/>
            <person name="Gilbert L.B."/>
            <person name="Handa Y."/>
            <person name="Herr J.R."/>
            <person name="Hijri M."/>
            <person name="Koul R."/>
            <person name="Kawaguchi M."/>
            <person name="Krajinski F."/>
            <person name="Lammers P.J."/>
            <person name="Masclaux F.G."/>
            <person name="Murat C."/>
            <person name="Morin E."/>
            <person name="Ndikumana S."/>
            <person name="Pagni M."/>
            <person name="Petitpierre D."/>
            <person name="Requena N."/>
            <person name="Rosikiewicz P."/>
            <person name="Riley R."/>
            <person name="Saito K."/>
            <person name="San Clemente H."/>
            <person name="Shapiro H."/>
            <person name="van Tuinen D."/>
            <person name="Becard G."/>
            <person name="Bonfante P."/>
            <person name="Paszkowski U."/>
            <person name="Shachar-Hill Y.Y."/>
            <person name="Tuskan G.A."/>
            <person name="Young P.W."/>
            <person name="Sanders I.R."/>
            <person name="Henrissat B."/>
            <person name="Rensing S.A."/>
            <person name="Grigoriev I.V."/>
            <person name="Corradi N."/>
            <person name="Roux C."/>
            <person name="Martin F."/>
        </authorList>
    </citation>
    <scope>NUCLEOTIDE SEQUENCE [LARGE SCALE GENOMIC DNA]</scope>
    <source>
        <strain evidence="1 2">DAOM 197198</strain>
    </source>
</reference>
<evidence type="ECO:0000313" key="2">
    <source>
        <dbReference type="Proteomes" id="UP000018888"/>
    </source>
</evidence>
<organism evidence="1 2">
    <name type="scientific">Rhizophagus irregularis (strain DAOM 181602 / DAOM 197198 / MUCL 43194)</name>
    <name type="common">Arbuscular mycorrhizal fungus</name>
    <name type="synonym">Glomus intraradices</name>
    <dbReference type="NCBI Taxonomy" id="747089"/>
    <lineage>
        <taxon>Eukaryota</taxon>
        <taxon>Fungi</taxon>
        <taxon>Fungi incertae sedis</taxon>
        <taxon>Mucoromycota</taxon>
        <taxon>Glomeromycotina</taxon>
        <taxon>Glomeromycetes</taxon>
        <taxon>Glomerales</taxon>
        <taxon>Glomeraceae</taxon>
        <taxon>Rhizophagus</taxon>
    </lineage>
</organism>
<reference evidence="1 2" key="2">
    <citation type="journal article" date="2018" name="New Phytol.">
        <title>High intraspecific genome diversity in the model arbuscular mycorrhizal symbiont Rhizophagus irregularis.</title>
        <authorList>
            <person name="Chen E.C.H."/>
            <person name="Morin E."/>
            <person name="Beaudet D."/>
            <person name="Noel J."/>
            <person name="Yildirir G."/>
            <person name="Ndikumana S."/>
            <person name="Charron P."/>
            <person name="St-Onge C."/>
            <person name="Giorgi J."/>
            <person name="Kruger M."/>
            <person name="Marton T."/>
            <person name="Ropars J."/>
            <person name="Grigoriev I.V."/>
            <person name="Hainaut M."/>
            <person name="Henrissat B."/>
            <person name="Roux C."/>
            <person name="Martin F."/>
            <person name="Corradi N."/>
        </authorList>
    </citation>
    <scope>NUCLEOTIDE SEQUENCE [LARGE SCALE GENOMIC DNA]</scope>
    <source>
        <strain evidence="1 2">DAOM 197198</strain>
    </source>
</reference>
<comment type="caution">
    <text evidence="1">The sequence shown here is derived from an EMBL/GenBank/DDBJ whole genome shotgun (WGS) entry which is preliminary data.</text>
</comment>
<dbReference type="Gene3D" id="1.25.40.420">
    <property type="match status" value="1"/>
</dbReference>
<dbReference type="AlphaFoldDB" id="A0A2P4P5X1"/>
<sequence>MNILRFIYCENIELKNIQDPEVLKLLILADELNIKQLISYIQEYLIEHQIEFLQQNPIDIIETIYQHESFTNLRDFWLEKICEVPEILFYSDKFIELKAPLLELLIKRDDLNMDEIEIWEGLLKWCFSQQNVINDPTKWSESLQRFIPLIRFYDIESADFFYKVHCHKEILPQDLIHNLLEFHLVPNMEPKSNVALSSRLKFNSALIKSKHILLKFASWIDRKDSSYNKYDNPYKFKLLYRSDRDGFNNGAFHKNCDDKGATIWIAKIQGYVNNAALVIYCDTFEGPSMGELDCADSNEWTYRATYNDYLNINIPETFIIEHYEVFQVKIY</sequence>
<evidence type="ECO:0008006" key="3">
    <source>
        <dbReference type="Google" id="ProtNLM"/>
    </source>
</evidence>
<proteinExistence type="predicted"/>
<evidence type="ECO:0000313" key="1">
    <source>
        <dbReference type="EMBL" id="POG60774.1"/>
    </source>
</evidence>